<dbReference type="AlphaFoldDB" id="A0A0A9APP1"/>
<reference evidence="1" key="1">
    <citation type="submission" date="2014-09" db="EMBL/GenBank/DDBJ databases">
        <authorList>
            <person name="Magalhaes I.L.F."/>
            <person name="Oliveira U."/>
            <person name="Santos F.R."/>
            <person name="Vidigal T.H.D.A."/>
            <person name="Brescovit A.D."/>
            <person name="Santos A.J."/>
        </authorList>
    </citation>
    <scope>NUCLEOTIDE SEQUENCE</scope>
    <source>
        <tissue evidence="1">Shoot tissue taken approximately 20 cm above the soil surface</tissue>
    </source>
</reference>
<organism evidence="1">
    <name type="scientific">Arundo donax</name>
    <name type="common">Giant reed</name>
    <name type="synonym">Donax arundinaceus</name>
    <dbReference type="NCBI Taxonomy" id="35708"/>
    <lineage>
        <taxon>Eukaryota</taxon>
        <taxon>Viridiplantae</taxon>
        <taxon>Streptophyta</taxon>
        <taxon>Embryophyta</taxon>
        <taxon>Tracheophyta</taxon>
        <taxon>Spermatophyta</taxon>
        <taxon>Magnoliopsida</taxon>
        <taxon>Liliopsida</taxon>
        <taxon>Poales</taxon>
        <taxon>Poaceae</taxon>
        <taxon>PACMAD clade</taxon>
        <taxon>Arundinoideae</taxon>
        <taxon>Arundineae</taxon>
        <taxon>Arundo</taxon>
    </lineage>
</organism>
<evidence type="ECO:0000313" key="1">
    <source>
        <dbReference type="EMBL" id="JAD53669.1"/>
    </source>
</evidence>
<dbReference type="EMBL" id="GBRH01244226">
    <property type="protein sequence ID" value="JAD53669.1"/>
    <property type="molecule type" value="Transcribed_RNA"/>
</dbReference>
<accession>A0A0A9APP1</accession>
<protein>
    <submittedName>
        <fullName evidence="1">Uncharacterized protein</fullName>
    </submittedName>
</protein>
<sequence length="51" mass="6274">MLCIQNFWVQFYYSKLKCMVEITLGHTKFQVRSQYLEWNRNLLGNRISNCR</sequence>
<name>A0A0A9APP1_ARUDO</name>
<proteinExistence type="predicted"/>
<reference evidence="1" key="2">
    <citation type="journal article" date="2015" name="Data Brief">
        <title>Shoot transcriptome of the giant reed, Arundo donax.</title>
        <authorList>
            <person name="Barrero R.A."/>
            <person name="Guerrero F.D."/>
            <person name="Moolhuijzen P."/>
            <person name="Goolsby J.A."/>
            <person name="Tidwell J."/>
            <person name="Bellgard S.E."/>
            <person name="Bellgard M.I."/>
        </authorList>
    </citation>
    <scope>NUCLEOTIDE SEQUENCE</scope>
    <source>
        <tissue evidence="1">Shoot tissue taken approximately 20 cm above the soil surface</tissue>
    </source>
</reference>